<dbReference type="Pfam" id="PF17389">
    <property type="entry name" value="Bac_rhamnosid6H"/>
    <property type="match status" value="1"/>
</dbReference>
<feature type="domain" description="Alpha-L-rhamnosidase six-hairpin glycosidase" evidence="1">
    <location>
        <begin position="368"/>
        <end position="482"/>
    </location>
</feature>
<dbReference type="SUPFAM" id="SSF48208">
    <property type="entry name" value="Six-hairpin glycosidases"/>
    <property type="match status" value="1"/>
</dbReference>
<name>A0A0E4H8Y1_9BACL</name>
<dbReference type="Gene3D" id="1.50.10.10">
    <property type="match status" value="1"/>
</dbReference>
<evidence type="ECO:0000259" key="1">
    <source>
        <dbReference type="Pfam" id="PF17389"/>
    </source>
</evidence>
<dbReference type="InterPro" id="IPR035396">
    <property type="entry name" value="Bac_rhamnosid6H"/>
</dbReference>
<dbReference type="Proteomes" id="UP000033163">
    <property type="component" value="Chromosome I"/>
</dbReference>
<dbReference type="InterPro" id="IPR012341">
    <property type="entry name" value="6hp_glycosidase-like_sf"/>
</dbReference>
<dbReference type="AlphaFoldDB" id="A0A0E4H8Y1"/>
<sequence>MTGIMSKHPFNLYYNGGEYVKICGTQDGYFPDFGHHTANEMGGIWLHPIKLLDGFWLKLTDTKRNISVWSRADGFTSEPWGSRFQYDHGLSHIPVAMERTQFAPERVKGMTAAYELHHYGDEDLHLQVELLVRTDLRPVWFSDEVGVHDGVRDEPTVLNPREVLVQDEGNPWFTLVGTDLAGEELEVRSDLYGPEFTAGAGCGIAFRTELTMAAGERRRFHLFVAGSCTSREECEDSYRLLAAAHEALLAEKRGVYSAVAERAKLTVEGEPLWNEAFKWAKWNNQWLIQQVDGTGRGLTAGGPTYPWWFGCDSTYALQGVLAIGDPQLAKDTLNLLLEKSEEVNGNGRFIHELTTLGAVSNRGNTQETAHYIAFVWELFRWTGDEELLRRHYGYCVKGIGWLLGEMDPDGDLFPSGYGIIEIAGLNMELIDSAVYTAKALQAMAEMSGYLQEAEAQQKYSELAQRCTAAVNRSFWQENEGLFADAVAPVADVASKADFLVSLAEAQGVTGYREYMDRLLEADGADFTATAADADAAAGIQANAGHPADRGWLLNKNWVIVTPMEAGIAEPDKARRALDNMRNDTFIGEYGTYLSGMFQQGTMTISTGVHAVAEAASGNPDAALALLGRMLRSFSRVLPGSFSEMSPDYGCVVQAWTIYALAVPVVRHFFGAEPFAARKELRLKPQLPSAWSGKACTLERLVIGEAEFGLSLTEKDGVLQALIHNEAGWKVTVEWNGQIVESCEQRIELKLSGIELEAEEKR</sequence>
<dbReference type="PATRIC" id="fig|1073571.4.peg.1806"/>
<dbReference type="InterPro" id="IPR008928">
    <property type="entry name" value="6-hairpin_glycosidase_sf"/>
</dbReference>
<proteinExistence type="predicted"/>
<accession>A0A0E4H8Y1</accession>
<reference evidence="3" key="1">
    <citation type="submission" date="2015-03" db="EMBL/GenBank/DDBJ databases">
        <authorList>
            <person name="Wibberg D."/>
        </authorList>
    </citation>
    <scope>NUCLEOTIDE SEQUENCE [LARGE SCALE GENOMIC DNA]</scope>
</reference>
<gene>
    <name evidence="2" type="ORF">PRIO_1724</name>
</gene>
<evidence type="ECO:0000313" key="2">
    <source>
        <dbReference type="EMBL" id="CQR54105.1"/>
    </source>
</evidence>
<dbReference type="EMBL" id="LN831776">
    <property type="protein sequence ID" value="CQR54105.1"/>
    <property type="molecule type" value="Genomic_DNA"/>
</dbReference>
<evidence type="ECO:0000313" key="3">
    <source>
        <dbReference type="Proteomes" id="UP000033163"/>
    </source>
</evidence>
<organism evidence="2 3">
    <name type="scientific">Paenibacillus riograndensis SBR5</name>
    <dbReference type="NCBI Taxonomy" id="1073571"/>
    <lineage>
        <taxon>Bacteria</taxon>
        <taxon>Bacillati</taxon>
        <taxon>Bacillota</taxon>
        <taxon>Bacilli</taxon>
        <taxon>Bacillales</taxon>
        <taxon>Paenibacillaceae</taxon>
        <taxon>Paenibacillus</taxon>
        <taxon>Paenibacillus sonchi group</taxon>
    </lineage>
</organism>
<dbReference type="HOGENOM" id="CLU_018445_0_0_9"/>
<protein>
    <submittedName>
        <fullName evidence="2">Glycogen debranching protein-like protein</fullName>
    </submittedName>
</protein>
<dbReference type="KEGG" id="pri:PRIO_1724"/>
<dbReference type="GO" id="GO:0005975">
    <property type="term" value="P:carbohydrate metabolic process"/>
    <property type="evidence" value="ECO:0007669"/>
    <property type="project" value="InterPro"/>
</dbReference>